<sequence>MLTKRQNEILLNLFSNLDAPVSLQVFTDQFHLSIRSIQTDIAEIKETIKEHGLYIENNKNCICISITNQETANIFMNSIIQDYNLNQFFEDQSSRISYMISRLLDSNDYLKSADLADEMYISRSQISNDIKLAKNILSSYHLTLISKPYYGIKIIGKENDIRNYIIQEKLKIKNLVCDEITHTFNSHEHINDINNIVIKILTHSHYIISDIALQNLILHIVTTVNRIKSGHLIHMDSLNISPVYAHVIDISKNILEKCADIYNFEFNDDEIFFLALNLYGKREFDKQEFITDEINNLVFLGLYKIKEIFGLDFTSNLNLRISLGLHILPLLTRINTNMQLRNIMTFNIKQKYTLAYDLASTFINTIIPSDKKILDDEITYVALHFVNYIDENSLQKKKRMLIISSLRRSETILLQNNILRNFPSIKEVKIIPKNSLSTTNVDNYNVICTTENDIFINNNKIQKISYFLNDTDIKKIELLLEGFNGPKDILDCFSEDLFYYGDAPSKNAVIKCLYEMAYKQGLADEKLYHSIMNHENVTSTYFGNYLAIPHPETFSSETSFISVAILPKPILWDDEYVDIVFLVSIQKNNPNAFKLWFYLSFLISNNTALEEIKKEPTFQNLSKVISKIYEDLF</sequence>
<dbReference type="SUPFAM" id="SSF63520">
    <property type="entry name" value="PTS-regulatory domain, PRD"/>
    <property type="match status" value="2"/>
</dbReference>
<evidence type="ECO:0000313" key="8">
    <source>
        <dbReference type="Proteomes" id="UP000261032"/>
    </source>
</evidence>
<dbReference type="InterPro" id="IPR036388">
    <property type="entry name" value="WH-like_DNA-bd_sf"/>
</dbReference>
<dbReference type="Proteomes" id="UP000261032">
    <property type="component" value="Unassembled WGS sequence"/>
</dbReference>
<evidence type="ECO:0000313" key="7">
    <source>
        <dbReference type="EMBL" id="RGD76331.1"/>
    </source>
</evidence>
<dbReference type="Gene3D" id="3.40.930.10">
    <property type="entry name" value="Mannitol-specific EII, Chain A"/>
    <property type="match status" value="1"/>
</dbReference>
<dbReference type="EMBL" id="QUSL01000074">
    <property type="protein sequence ID" value="RGD76331.1"/>
    <property type="molecule type" value="Genomic_DNA"/>
</dbReference>
<name>A0A3E3E3Z9_9FIRM</name>
<keyword evidence="2" id="KW-0805">Transcription regulation</keyword>
<organism evidence="7 8">
    <name type="scientific">Thomasclavelia ramosa</name>
    <dbReference type="NCBI Taxonomy" id="1547"/>
    <lineage>
        <taxon>Bacteria</taxon>
        <taxon>Bacillati</taxon>
        <taxon>Bacillota</taxon>
        <taxon>Erysipelotrichia</taxon>
        <taxon>Erysipelotrichales</taxon>
        <taxon>Coprobacillaceae</taxon>
        <taxon>Thomasclavelia</taxon>
    </lineage>
</organism>
<dbReference type="PANTHER" id="PTHR30185:SF13">
    <property type="entry name" value="LICABCH OPERON REGULATOR-RELATED"/>
    <property type="match status" value="1"/>
</dbReference>
<evidence type="ECO:0000259" key="5">
    <source>
        <dbReference type="PROSITE" id="PS51094"/>
    </source>
</evidence>
<dbReference type="InterPro" id="IPR036634">
    <property type="entry name" value="PRD_sf"/>
</dbReference>
<proteinExistence type="predicted"/>
<dbReference type="Gene3D" id="1.10.1790.10">
    <property type="entry name" value="PRD domain"/>
    <property type="match status" value="2"/>
</dbReference>
<dbReference type="RefSeq" id="WP_117582704.1">
    <property type="nucleotide sequence ID" value="NZ_QUSL01000074.1"/>
</dbReference>
<dbReference type="SUPFAM" id="SSF55804">
    <property type="entry name" value="Phoshotransferase/anion transport protein"/>
    <property type="match status" value="1"/>
</dbReference>
<comment type="caution">
    <text evidence="7">The sequence shown here is derived from an EMBL/GenBank/DDBJ whole genome shotgun (WGS) entry which is preliminary data.</text>
</comment>
<dbReference type="PROSITE" id="PS51372">
    <property type="entry name" value="PRD_2"/>
    <property type="match status" value="2"/>
</dbReference>
<keyword evidence="1" id="KW-0677">Repeat</keyword>
<dbReference type="Pfam" id="PF05043">
    <property type="entry name" value="Mga"/>
    <property type="match status" value="1"/>
</dbReference>
<dbReference type="Pfam" id="PF00359">
    <property type="entry name" value="PTS_EIIA_2"/>
    <property type="match status" value="1"/>
</dbReference>
<evidence type="ECO:0000256" key="1">
    <source>
        <dbReference type="ARBA" id="ARBA00022737"/>
    </source>
</evidence>
<dbReference type="AlphaFoldDB" id="A0A3E3E3Z9"/>
<evidence type="ECO:0000256" key="4">
    <source>
        <dbReference type="ARBA" id="ARBA00023163"/>
    </source>
</evidence>
<dbReference type="InterPro" id="IPR050661">
    <property type="entry name" value="BglG_antiterminators"/>
</dbReference>
<gene>
    <name evidence="7" type="ORF">DXB93_18810</name>
</gene>
<dbReference type="InterPro" id="IPR002178">
    <property type="entry name" value="PTS_EIIA_type-2_dom"/>
</dbReference>
<feature type="domain" description="PTS EIIA type-2" evidence="5">
    <location>
        <begin position="490"/>
        <end position="628"/>
    </location>
</feature>
<dbReference type="InterPro" id="IPR016152">
    <property type="entry name" value="PTrfase/Anion_transptr"/>
</dbReference>
<dbReference type="GO" id="GO:0006355">
    <property type="term" value="P:regulation of DNA-templated transcription"/>
    <property type="evidence" value="ECO:0007669"/>
    <property type="project" value="InterPro"/>
</dbReference>
<reference evidence="7 8" key="1">
    <citation type="submission" date="2018-08" db="EMBL/GenBank/DDBJ databases">
        <title>A genome reference for cultivated species of the human gut microbiota.</title>
        <authorList>
            <person name="Zou Y."/>
            <person name="Xue W."/>
            <person name="Luo G."/>
        </authorList>
    </citation>
    <scope>NUCLEOTIDE SEQUENCE [LARGE SCALE GENOMIC DNA]</scope>
    <source>
        <strain evidence="7 8">OM06-4</strain>
    </source>
</reference>
<evidence type="ECO:0000256" key="3">
    <source>
        <dbReference type="ARBA" id="ARBA00023159"/>
    </source>
</evidence>
<dbReference type="InterPro" id="IPR007737">
    <property type="entry name" value="Mga_HTH"/>
</dbReference>
<feature type="domain" description="PRD" evidence="6">
    <location>
        <begin position="289"/>
        <end position="395"/>
    </location>
</feature>
<dbReference type="Gene3D" id="1.10.10.10">
    <property type="entry name" value="Winged helix-like DNA-binding domain superfamily/Winged helix DNA-binding domain"/>
    <property type="match status" value="2"/>
</dbReference>
<dbReference type="PANTHER" id="PTHR30185">
    <property type="entry name" value="CRYPTIC BETA-GLUCOSIDE BGL OPERON ANTITERMINATOR"/>
    <property type="match status" value="1"/>
</dbReference>
<keyword evidence="4" id="KW-0804">Transcription</keyword>
<protein>
    <submittedName>
        <fullName evidence="7">PRD domain-containing protein</fullName>
    </submittedName>
</protein>
<keyword evidence="3" id="KW-0010">Activator</keyword>
<accession>A0A3E3E3Z9</accession>
<feature type="domain" description="PRD" evidence="6">
    <location>
        <begin position="184"/>
        <end position="288"/>
    </location>
</feature>
<dbReference type="InterPro" id="IPR011608">
    <property type="entry name" value="PRD"/>
</dbReference>
<evidence type="ECO:0000259" key="6">
    <source>
        <dbReference type="PROSITE" id="PS51372"/>
    </source>
</evidence>
<evidence type="ECO:0000256" key="2">
    <source>
        <dbReference type="ARBA" id="ARBA00023015"/>
    </source>
</evidence>
<dbReference type="Pfam" id="PF00874">
    <property type="entry name" value="PRD"/>
    <property type="match status" value="2"/>
</dbReference>
<dbReference type="PROSITE" id="PS51094">
    <property type="entry name" value="PTS_EIIA_TYPE_2"/>
    <property type="match status" value="1"/>
</dbReference>